<name>A0ABD2QKZ2_9PLAT</name>
<accession>A0ABD2QKZ2</accession>
<keyword evidence="2" id="KW-1185">Reference proteome</keyword>
<evidence type="ECO:0000313" key="2">
    <source>
        <dbReference type="Proteomes" id="UP001626550"/>
    </source>
</evidence>
<evidence type="ECO:0000313" key="1">
    <source>
        <dbReference type="EMBL" id="KAL3320213.1"/>
    </source>
</evidence>
<gene>
    <name evidence="1" type="ORF">Ciccas_001099</name>
</gene>
<organism evidence="1 2">
    <name type="scientific">Cichlidogyrus casuarinus</name>
    <dbReference type="NCBI Taxonomy" id="1844966"/>
    <lineage>
        <taxon>Eukaryota</taxon>
        <taxon>Metazoa</taxon>
        <taxon>Spiralia</taxon>
        <taxon>Lophotrochozoa</taxon>
        <taxon>Platyhelminthes</taxon>
        <taxon>Monogenea</taxon>
        <taxon>Monopisthocotylea</taxon>
        <taxon>Dactylogyridea</taxon>
        <taxon>Ancyrocephalidae</taxon>
        <taxon>Cichlidogyrus</taxon>
    </lineage>
</organism>
<sequence length="66" mass="7599">MYYNSPQFMFFIDIANLEAWGLVVLLSTLHDTNITRTIVLEVKERIRSGQNLASKWLAILAQPFIS</sequence>
<reference evidence="1 2" key="1">
    <citation type="submission" date="2024-11" db="EMBL/GenBank/DDBJ databases">
        <title>Adaptive evolution of stress response genes in parasites aligns with host niche diversity.</title>
        <authorList>
            <person name="Hahn C."/>
            <person name="Resl P."/>
        </authorList>
    </citation>
    <scope>NUCLEOTIDE SEQUENCE [LARGE SCALE GENOMIC DNA]</scope>
    <source>
        <strain evidence="1">EGGRZ-B1_66</strain>
        <tissue evidence="1">Body</tissue>
    </source>
</reference>
<protein>
    <submittedName>
        <fullName evidence="1">Uncharacterized protein</fullName>
    </submittedName>
</protein>
<dbReference type="Proteomes" id="UP001626550">
    <property type="component" value="Unassembled WGS sequence"/>
</dbReference>
<dbReference type="AlphaFoldDB" id="A0ABD2QKZ2"/>
<dbReference type="EMBL" id="JBJKFK010000068">
    <property type="protein sequence ID" value="KAL3320213.1"/>
    <property type="molecule type" value="Genomic_DNA"/>
</dbReference>
<proteinExistence type="predicted"/>
<comment type="caution">
    <text evidence="1">The sequence shown here is derived from an EMBL/GenBank/DDBJ whole genome shotgun (WGS) entry which is preliminary data.</text>
</comment>